<evidence type="ECO:0000256" key="6">
    <source>
        <dbReference type="SAM" id="MobiDB-lite"/>
    </source>
</evidence>
<evidence type="ECO:0000256" key="4">
    <source>
        <dbReference type="ARBA" id="ARBA00023125"/>
    </source>
</evidence>
<gene>
    <name evidence="8" type="ORF">HLH44_21425</name>
</gene>
<reference evidence="8 9" key="1">
    <citation type="submission" date="2020-04" db="EMBL/GenBank/DDBJ databases">
        <title>Description of novel Gluconacetobacter.</title>
        <authorList>
            <person name="Sombolestani A."/>
        </authorList>
    </citation>
    <scope>NUCLEOTIDE SEQUENCE [LARGE SCALE GENOMIC DNA]</scope>
    <source>
        <strain evidence="8 9">LMG 22058</strain>
    </source>
</reference>
<dbReference type="SUPFAM" id="SSF46785">
    <property type="entry name" value="Winged helix' DNA-binding domain"/>
    <property type="match status" value="1"/>
</dbReference>
<dbReference type="GO" id="GO:0030170">
    <property type="term" value="F:pyridoxal phosphate binding"/>
    <property type="evidence" value="ECO:0007669"/>
    <property type="project" value="InterPro"/>
</dbReference>
<comment type="caution">
    <text evidence="8">The sequence shown here is derived from an EMBL/GenBank/DDBJ whole genome shotgun (WGS) entry which is preliminary data.</text>
</comment>
<dbReference type="InterPro" id="IPR036390">
    <property type="entry name" value="WH_DNA-bd_sf"/>
</dbReference>
<dbReference type="AlphaFoldDB" id="A0A7W4K3X7"/>
<dbReference type="InterPro" id="IPR004839">
    <property type="entry name" value="Aminotransferase_I/II_large"/>
</dbReference>
<dbReference type="GO" id="GO:0008483">
    <property type="term" value="F:transaminase activity"/>
    <property type="evidence" value="ECO:0007669"/>
    <property type="project" value="UniProtKB-KW"/>
</dbReference>
<dbReference type="Pfam" id="PF00155">
    <property type="entry name" value="Aminotran_1_2"/>
    <property type="match status" value="1"/>
</dbReference>
<evidence type="ECO:0000256" key="1">
    <source>
        <dbReference type="ARBA" id="ARBA00005384"/>
    </source>
</evidence>
<keyword evidence="8" id="KW-0032">Aminotransferase</keyword>
<dbReference type="InterPro" id="IPR051446">
    <property type="entry name" value="HTH_trans_reg/aminotransferase"/>
</dbReference>
<protein>
    <submittedName>
        <fullName evidence="8">PLP-dependent aminotransferase family protein</fullName>
    </submittedName>
</protein>
<keyword evidence="4" id="KW-0238">DNA-binding</keyword>
<evidence type="ECO:0000256" key="2">
    <source>
        <dbReference type="ARBA" id="ARBA00022898"/>
    </source>
</evidence>
<name>A0A7W4K3X7_9PROT</name>
<dbReference type="PROSITE" id="PS50949">
    <property type="entry name" value="HTH_GNTR"/>
    <property type="match status" value="1"/>
</dbReference>
<dbReference type="PANTHER" id="PTHR46577">
    <property type="entry name" value="HTH-TYPE TRANSCRIPTIONAL REGULATORY PROTEIN GABR"/>
    <property type="match status" value="1"/>
</dbReference>
<keyword evidence="8" id="KW-0808">Transferase</keyword>
<dbReference type="GO" id="GO:0003700">
    <property type="term" value="F:DNA-binding transcription factor activity"/>
    <property type="evidence" value="ECO:0007669"/>
    <property type="project" value="InterPro"/>
</dbReference>
<dbReference type="RefSeq" id="WP_183010818.1">
    <property type="nucleotide sequence ID" value="NZ_JABEQP010000048.1"/>
</dbReference>
<evidence type="ECO:0000256" key="3">
    <source>
        <dbReference type="ARBA" id="ARBA00023015"/>
    </source>
</evidence>
<dbReference type="Gene3D" id="3.40.640.10">
    <property type="entry name" value="Type I PLP-dependent aspartate aminotransferase-like (Major domain)"/>
    <property type="match status" value="1"/>
</dbReference>
<dbReference type="PANTHER" id="PTHR46577:SF2">
    <property type="entry name" value="TRANSCRIPTIONAL REGULATORY PROTEIN"/>
    <property type="match status" value="1"/>
</dbReference>
<dbReference type="InterPro" id="IPR036388">
    <property type="entry name" value="WH-like_DNA-bd_sf"/>
</dbReference>
<dbReference type="Pfam" id="PF00392">
    <property type="entry name" value="GntR"/>
    <property type="match status" value="1"/>
</dbReference>
<keyword evidence="3" id="KW-0805">Transcription regulation</keyword>
<evidence type="ECO:0000256" key="5">
    <source>
        <dbReference type="ARBA" id="ARBA00023163"/>
    </source>
</evidence>
<organism evidence="8 9">
    <name type="scientific">Gluconacetobacter dulcium</name>
    <dbReference type="NCBI Taxonomy" id="2729096"/>
    <lineage>
        <taxon>Bacteria</taxon>
        <taxon>Pseudomonadati</taxon>
        <taxon>Pseudomonadota</taxon>
        <taxon>Alphaproteobacteria</taxon>
        <taxon>Acetobacterales</taxon>
        <taxon>Acetobacteraceae</taxon>
        <taxon>Gluconacetobacter</taxon>
    </lineage>
</organism>
<feature type="domain" description="HTH gntR-type" evidence="7">
    <location>
        <begin position="14"/>
        <end position="82"/>
    </location>
</feature>
<dbReference type="Proteomes" id="UP000530320">
    <property type="component" value="Unassembled WGS sequence"/>
</dbReference>
<dbReference type="CDD" id="cd07377">
    <property type="entry name" value="WHTH_GntR"/>
    <property type="match status" value="1"/>
</dbReference>
<dbReference type="InterPro" id="IPR015424">
    <property type="entry name" value="PyrdxlP-dep_Trfase"/>
</dbReference>
<evidence type="ECO:0000259" key="7">
    <source>
        <dbReference type="PROSITE" id="PS50949"/>
    </source>
</evidence>
<proteinExistence type="inferred from homology"/>
<dbReference type="SMART" id="SM00345">
    <property type="entry name" value="HTH_GNTR"/>
    <property type="match status" value="1"/>
</dbReference>
<dbReference type="SUPFAM" id="SSF53383">
    <property type="entry name" value="PLP-dependent transferases"/>
    <property type="match status" value="1"/>
</dbReference>
<dbReference type="Gene3D" id="1.10.10.10">
    <property type="entry name" value="Winged helix-like DNA-binding domain superfamily/Winged helix DNA-binding domain"/>
    <property type="match status" value="1"/>
</dbReference>
<dbReference type="CDD" id="cd00609">
    <property type="entry name" value="AAT_like"/>
    <property type="match status" value="1"/>
</dbReference>
<feature type="region of interest" description="Disordered" evidence="6">
    <location>
        <begin position="79"/>
        <end position="118"/>
    </location>
</feature>
<dbReference type="GO" id="GO:0003677">
    <property type="term" value="F:DNA binding"/>
    <property type="evidence" value="ECO:0007669"/>
    <property type="project" value="UniProtKB-KW"/>
</dbReference>
<keyword evidence="2" id="KW-0663">Pyridoxal phosphate</keyword>
<dbReference type="EMBL" id="JABEQP010000048">
    <property type="protein sequence ID" value="MBB2199934.1"/>
    <property type="molecule type" value="Genomic_DNA"/>
</dbReference>
<keyword evidence="5" id="KW-0804">Transcription</keyword>
<sequence length="488" mass="53589">MTAFLPSLDRRAGDNLQEQIIRQFITAITEGGLRPGQRLPSVRESAARWCVSRNTVVLAYERLEAEGYVEARSSSGTFVHRMPPGARQAITTPSAGLEAGESRRPRPARSSLDPAFVDDGQHRPLQAVPLSLGFGSNMPLYRAREWRRVVQRLLAPDGWRGGGQFQPNAGLPFLRETLARWLTARHGLPVDARQVVVVAGLQQAHSIIARALLRPDRSVMLEDPCYIGKRRLYEAFGEGVRPVPVDEHGINLHDTSFDGVGLAVVNPGCHVPLNVTLPLGRRRQFLAAARAAGTLVVEESMYDLLSLDDDLPSLLSLGGGQGVIHAGLFAPTLGGGVMLGYLVVPWAELQAVIETKLLMDNGLPWLEQEALARLIDSGELDQLLRRTRTVMMRRRQMVLDAQRRHLGEVTHVGTGKAPRMSWLLPDQWPDTPTFVARAAEAGIYIPGRYPLVPASDMKSPINARIISHGYGEVDGVEIDRIFSLLASI</sequence>
<accession>A0A7W4K3X7</accession>
<comment type="similarity">
    <text evidence="1">In the C-terminal section; belongs to the class-I pyridoxal-phosphate-dependent aminotransferase family.</text>
</comment>
<evidence type="ECO:0000313" key="8">
    <source>
        <dbReference type="EMBL" id="MBB2199934.1"/>
    </source>
</evidence>
<dbReference type="InterPro" id="IPR000524">
    <property type="entry name" value="Tscrpt_reg_HTH_GntR"/>
</dbReference>
<dbReference type="InterPro" id="IPR015421">
    <property type="entry name" value="PyrdxlP-dep_Trfase_major"/>
</dbReference>
<evidence type="ECO:0000313" key="9">
    <source>
        <dbReference type="Proteomes" id="UP000530320"/>
    </source>
</evidence>